<dbReference type="OMA" id="VETTSHY"/>
<evidence type="ECO:0000313" key="4">
    <source>
        <dbReference type="Proteomes" id="UP000002280"/>
    </source>
</evidence>
<evidence type="ECO:0000259" key="2">
    <source>
        <dbReference type="PROSITE" id="PS50878"/>
    </source>
</evidence>
<dbReference type="Gene3D" id="3.30.70.270">
    <property type="match status" value="1"/>
</dbReference>
<reference evidence="3" key="2">
    <citation type="submission" date="2025-08" db="UniProtKB">
        <authorList>
            <consortium name="Ensembl"/>
        </authorList>
    </citation>
    <scope>IDENTIFICATION</scope>
</reference>
<dbReference type="AlphaFoldDB" id="F6SYS9"/>
<dbReference type="InterPro" id="IPR051320">
    <property type="entry name" value="Viral_Replic_Matur_Polypro"/>
</dbReference>
<comment type="similarity">
    <text evidence="1">Belongs to the beta type-B retroviral polymerase family. HERV class-II K(HML-2) pol subfamily.</text>
</comment>
<dbReference type="Gene3D" id="2.40.70.10">
    <property type="entry name" value="Acid Proteases"/>
    <property type="match status" value="1"/>
</dbReference>
<evidence type="ECO:0000313" key="3">
    <source>
        <dbReference type="Ensembl" id="ENSMODP00000012248.3"/>
    </source>
</evidence>
<keyword evidence="4" id="KW-1185">Reference proteome</keyword>
<dbReference type="SUPFAM" id="SSF56672">
    <property type="entry name" value="DNA/RNA polymerases"/>
    <property type="match status" value="1"/>
</dbReference>
<dbReference type="Gene3D" id="3.10.10.10">
    <property type="entry name" value="HIV Type 1 Reverse Transcriptase, subunit A, domain 1"/>
    <property type="match status" value="1"/>
</dbReference>
<dbReference type="HOGENOM" id="CLU_000384_10_3_1"/>
<name>F6SYS9_MONDO</name>
<dbReference type="InterPro" id="IPR021109">
    <property type="entry name" value="Peptidase_aspartic_dom_sf"/>
</dbReference>
<dbReference type="InParanoid" id="F6SYS9"/>
<dbReference type="InterPro" id="IPR000477">
    <property type="entry name" value="RT_dom"/>
</dbReference>
<dbReference type="PANTHER" id="PTHR33064:SF29">
    <property type="entry name" value="PEPTIDASE A2 DOMAIN-CONTAINING PROTEIN-RELATED"/>
    <property type="match status" value="1"/>
</dbReference>
<dbReference type="Pfam" id="PF00078">
    <property type="entry name" value="RVT_1"/>
    <property type="match status" value="1"/>
</dbReference>
<dbReference type="PANTHER" id="PTHR33064">
    <property type="entry name" value="POL PROTEIN"/>
    <property type="match status" value="1"/>
</dbReference>
<evidence type="ECO:0000256" key="1">
    <source>
        <dbReference type="ARBA" id="ARBA00010879"/>
    </source>
</evidence>
<proteinExistence type="inferred from homology"/>
<feature type="domain" description="Reverse transcriptase" evidence="2">
    <location>
        <begin position="134"/>
        <end position="322"/>
    </location>
</feature>
<dbReference type="Proteomes" id="UP000002280">
    <property type="component" value="Chromosome 3"/>
</dbReference>
<dbReference type="PROSITE" id="PS50878">
    <property type="entry name" value="RT_POL"/>
    <property type="match status" value="1"/>
</dbReference>
<dbReference type="Ensembl" id="ENSMODT00000012473.3">
    <property type="protein sequence ID" value="ENSMODP00000012248.3"/>
    <property type="gene ID" value="ENSMODG00000025363.2"/>
</dbReference>
<sequence>MVTLGPLPVEHAFLYMPECPINLIERDLLCKLWATIQCTDTGDISLQLPEESLKAFPLLFLDSVSAENELDSIYPIPDDIPEDLWSKSSTDVGLLKSATPVTVRTKEGPVPCVPQYPLSKEAIEGIRSIIESLTQQAITIICFSEYNTPILPIKKQKLDQNDKITYRFIQDLRAVNDHVIKIQSIIASPAAISSSIPSQARYFVMVDLCSAFLSIPIHKDSQKIFAFTWEKTQWTWTSLPQGFCDSLSQFSQILNKDLKTITFKESKTVHFVDDILLASPSAKVCLRDSKILLIELYKHGHEISKAKLQWVLPHVECLSFMLSEGSRSITEKRIADIQKLSVPKSKKRLRAVLGTTGFCR</sequence>
<accession>F6SYS9</accession>
<dbReference type="eggNOG" id="KOG0017">
    <property type="taxonomic scope" value="Eukaryota"/>
</dbReference>
<dbReference type="GeneTree" id="ENSGT00940000163417"/>
<dbReference type="InterPro" id="IPR043502">
    <property type="entry name" value="DNA/RNA_pol_sf"/>
</dbReference>
<reference evidence="3" key="3">
    <citation type="submission" date="2025-09" db="UniProtKB">
        <authorList>
            <consortium name="Ensembl"/>
        </authorList>
    </citation>
    <scope>IDENTIFICATION</scope>
</reference>
<organism evidence="3 4">
    <name type="scientific">Monodelphis domestica</name>
    <name type="common">Gray short-tailed opossum</name>
    <dbReference type="NCBI Taxonomy" id="13616"/>
    <lineage>
        <taxon>Eukaryota</taxon>
        <taxon>Metazoa</taxon>
        <taxon>Chordata</taxon>
        <taxon>Craniata</taxon>
        <taxon>Vertebrata</taxon>
        <taxon>Euteleostomi</taxon>
        <taxon>Mammalia</taxon>
        <taxon>Metatheria</taxon>
        <taxon>Didelphimorphia</taxon>
        <taxon>Didelphidae</taxon>
        <taxon>Monodelphis</taxon>
    </lineage>
</organism>
<reference evidence="3 4" key="1">
    <citation type="journal article" date="2007" name="Nature">
        <title>Genome of the marsupial Monodelphis domestica reveals innovation in non-coding sequences.</title>
        <authorList>
            <person name="Mikkelsen T.S."/>
            <person name="Wakefield M.J."/>
            <person name="Aken B."/>
            <person name="Amemiya C.T."/>
            <person name="Chang J.L."/>
            <person name="Duke S."/>
            <person name="Garber M."/>
            <person name="Gentles A.J."/>
            <person name="Goodstadt L."/>
            <person name="Heger A."/>
            <person name="Jurka J."/>
            <person name="Kamal M."/>
            <person name="Mauceli E."/>
            <person name="Searle S.M."/>
            <person name="Sharpe T."/>
            <person name="Baker M.L."/>
            <person name="Batzer M.A."/>
            <person name="Benos P.V."/>
            <person name="Belov K."/>
            <person name="Clamp M."/>
            <person name="Cook A."/>
            <person name="Cuff J."/>
            <person name="Das R."/>
            <person name="Davidow L."/>
            <person name="Deakin J.E."/>
            <person name="Fazzari M.J."/>
            <person name="Glass J.L."/>
            <person name="Grabherr M."/>
            <person name="Greally J.M."/>
            <person name="Gu W."/>
            <person name="Hore T.A."/>
            <person name="Huttley G.A."/>
            <person name="Kleber M."/>
            <person name="Jirtle R.L."/>
            <person name="Koina E."/>
            <person name="Lee J.T."/>
            <person name="Mahony S."/>
            <person name="Marra M.A."/>
            <person name="Miller R.D."/>
            <person name="Nicholls R.D."/>
            <person name="Oda M."/>
            <person name="Papenfuss A.T."/>
            <person name="Parra Z.E."/>
            <person name="Pollock D.D."/>
            <person name="Ray D.A."/>
            <person name="Schein J.E."/>
            <person name="Speed T.P."/>
            <person name="Thompson K."/>
            <person name="VandeBerg J.L."/>
            <person name="Wade C.M."/>
            <person name="Walker J.A."/>
            <person name="Waters P.D."/>
            <person name="Webber C."/>
            <person name="Weidman J.R."/>
            <person name="Xie X."/>
            <person name="Zody M.C."/>
            <person name="Baldwin J."/>
            <person name="Abdouelleil A."/>
            <person name="Abdulkadir J."/>
            <person name="Abebe A."/>
            <person name="Abera B."/>
            <person name="Abreu J."/>
            <person name="Acer S.C."/>
            <person name="Aftuck L."/>
            <person name="Alexander A."/>
            <person name="An P."/>
            <person name="Anderson E."/>
            <person name="Anderson S."/>
            <person name="Arachi H."/>
            <person name="Azer M."/>
            <person name="Bachantsang P."/>
            <person name="Barry A."/>
            <person name="Bayul T."/>
            <person name="Berlin A."/>
            <person name="Bessette D."/>
            <person name="Bloom T."/>
            <person name="Bloom T."/>
            <person name="Boguslavskiy L."/>
            <person name="Bonnet C."/>
            <person name="Boukhgalter B."/>
            <person name="Bourzgui I."/>
            <person name="Brown A."/>
            <person name="Cahill P."/>
            <person name="Channer S."/>
            <person name="Cheshatsang Y."/>
            <person name="Chuda L."/>
            <person name="Citroen M."/>
            <person name="Collymore A."/>
            <person name="Cooke P."/>
            <person name="Costello M."/>
            <person name="D'Aco K."/>
            <person name="Daza R."/>
            <person name="De Haan G."/>
            <person name="DeGray S."/>
            <person name="DeMaso C."/>
            <person name="Dhargay N."/>
            <person name="Dooley K."/>
            <person name="Dooley E."/>
            <person name="Doricent M."/>
            <person name="Dorje P."/>
            <person name="Dorjee K."/>
            <person name="Dupes A."/>
            <person name="Elong R."/>
            <person name="Falk J."/>
            <person name="Farina A."/>
            <person name="Faro S."/>
            <person name="Ferguson D."/>
            <person name="Fisher S."/>
            <person name="Foley C.D."/>
            <person name="Franke A."/>
            <person name="Friedrich D."/>
            <person name="Gadbois L."/>
            <person name="Gearin G."/>
            <person name="Gearin C.R."/>
            <person name="Giannoukos G."/>
            <person name="Goode T."/>
            <person name="Graham J."/>
            <person name="Grandbois E."/>
            <person name="Grewal S."/>
            <person name="Gyaltsen K."/>
            <person name="Hafez N."/>
            <person name="Hagos B."/>
            <person name="Hall J."/>
            <person name="Henson C."/>
            <person name="Hollinger A."/>
            <person name="Honan T."/>
            <person name="Huard M.D."/>
            <person name="Hughes L."/>
            <person name="Hurhula B."/>
            <person name="Husby M.E."/>
            <person name="Kamat A."/>
            <person name="Kanga B."/>
            <person name="Kashin S."/>
            <person name="Khazanovich D."/>
            <person name="Kisner P."/>
            <person name="Lance K."/>
            <person name="Lara M."/>
            <person name="Lee W."/>
            <person name="Lennon N."/>
            <person name="Letendre F."/>
            <person name="LeVine R."/>
            <person name="Lipovsky A."/>
            <person name="Liu X."/>
            <person name="Liu J."/>
            <person name="Liu S."/>
            <person name="Lokyitsang T."/>
            <person name="Lokyitsang Y."/>
            <person name="Lubonja R."/>
            <person name="Lui A."/>
            <person name="MacDonald P."/>
            <person name="Magnisalis V."/>
            <person name="Maru K."/>
            <person name="Matthews C."/>
            <person name="McCusker W."/>
            <person name="McDonough S."/>
            <person name="Mehta T."/>
            <person name="Meldrim J."/>
            <person name="Meneus L."/>
            <person name="Mihai O."/>
            <person name="Mihalev A."/>
            <person name="Mihova T."/>
            <person name="Mittelman R."/>
            <person name="Mlenga V."/>
            <person name="Montmayeur A."/>
            <person name="Mulrain L."/>
            <person name="Navidi A."/>
            <person name="Naylor J."/>
            <person name="Negash T."/>
            <person name="Nguyen T."/>
            <person name="Nguyen N."/>
            <person name="Nicol R."/>
            <person name="Norbu C."/>
            <person name="Norbu N."/>
            <person name="Novod N."/>
            <person name="O'Neill B."/>
            <person name="Osman S."/>
            <person name="Markiewicz E."/>
            <person name="Oyono O.L."/>
            <person name="Patti C."/>
            <person name="Phunkhang P."/>
            <person name="Pierre F."/>
            <person name="Priest M."/>
            <person name="Raghuraman S."/>
            <person name="Rege F."/>
            <person name="Reyes R."/>
            <person name="Rise C."/>
            <person name="Rogov P."/>
            <person name="Ross K."/>
            <person name="Ryan E."/>
            <person name="Settipalli S."/>
            <person name="Shea T."/>
            <person name="Sherpa N."/>
            <person name="Shi L."/>
            <person name="Shih D."/>
            <person name="Sparrow T."/>
            <person name="Spaulding J."/>
            <person name="Stalker J."/>
            <person name="Stange-Thomann N."/>
            <person name="Stavropoulos S."/>
            <person name="Stone C."/>
            <person name="Strader C."/>
            <person name="Tesfaye S."/>
            <person name="Thomson T."/>
            <person name="Thoulutsang Y."/>
            <person name="Thoulutsang D."/>
            <person name="Topham K."/>
            <person name="Topping I."/>
            <person name="Tsamla T."/>
            <person name="Vassiliev H."/>
            <person name="Vo A."/>
            <person name="Wangchuk T."/>
            <person name="Wangdi T."/>
            <person name="Weiand M."/>
            <person name="Wilkinson J."/>
            <person name="Wilson A."/>
            <person name="Yadav S."/>
            <person name="Young G."/>
            <person name="Yu Q."/>
            <person name="Zembek L."/>
            <person name="Zhong D."/>
            <person name="Zimmer A."/>
            <person name="Zwirko Z."/>
            <person name="Jaffe D.B."/>
            <person name="Alvarez P."/>
            <person name="Brockman W."/>
            <person name="Butler J."/>
            <person name="Chin C."/>
            <person name="Gnerre S."/>
            <person name="MacCallum I."/>
            <person name="Graves J.A."/>
            <person name="Ponting C.P."/>
            <person name="Breen M."/>
            <person name="Samollow P.B."/>
            <person name="Lander E.S."/>
            <person name="Lindblad-Toh K."/>
        </authorList>
    </citation>
    <scope>NUCLEOTIDE SEQUENCE [LARGE SCALE GENOMIC DNA]</scope>
</reference>
<dbReference type="Bgee" id="ENSMODG00000025363">
    <property type="expression patterns" value="Expressed in cerebellum and 12 other cell types or tissues"/>
</dbReference>
<protein>
    <recommendedName>
        <fullName evidence="2">Reverse transcriptase domain-containing protein</fullName>
    </recommendedName>
</protein>
<dbReference type="InterPro" id="IPR043128">
    <property type="entry name" value="Rev_trsase/Diguanyl_cyclase"/>
</dbReference>